<dbReference type="RefSeq" id="WP_370718614.1">
    <property type="nucleotide sequence ID" value="NZ_JBGGTQ010000004.1"/>
</dbReference>
<evidence type="ECO:0000313" key="8">
    <source>
        <dbReference type="EMBL" id="MEZ0492572.1"/>
    </source>
</evidence>
<comment type="caution">
    <text evidence="8">The sequence shown here is derived from an EMBL/GenBank/DDBJ whole genome shotgun (WGS) entry which is preliminary data.</text>
</comment>
<dbReference type="Pfam" id="PF00348">
    <property type="entry name" value="polyprenyl_synt"/>
    <property type="match status" value="1"/>
</dbReference>
<dbReference type="InterPro" id="IPR000092">
    <property type="entry name" value="Polyprenyl_synt"/>
</dbReference>
<dbReference type="PROSITE" id="PS00444">
    <property type="entry name" value="POLYPRENYL_SYNTHASE_2"/>
    <property type="match status" value="1"/>
</dbReference>
<sequence>MNTSVNTTGTTAGQGGLPTTDPALEDALREGLDAVEVRLRQAVSTTDPIADAPARHLVEAGGKRVRPMLTLLGAHLAAPGAAVVPGDVLEAAVVCELTHLASLYHDDVMDSAPTRRGAPAAQQLYGNNTAILIGDLLFARASNVVAALGPEAVLLQAATFERLCLGQLHETVGPRPDEDPVRHYLDVLSDKTASLIATAGRFGALFAGGSEEVVQAMVRYGEDVGVAFQLADDVLDLASDAGESGKRPGTDLREGVPTLPVLLARRAAAEGDAAARAVVDLLDSGRLAADDVLAEAVAALRAHPATEAARATAREWAHRAATHLTALPPSPAREALEAYAATVADRVA</sequence>
<feature type="compositionally biased region" description="Polar residues" evidence="7">
    <location>
        <begin position="1"/>
        <end position="11"/>
    </location>
</feature>
<evidence type="ECO:0000256" key="3">
    <source>
        <dbReference type="ARBA" id="ARBA00022679"/>
    </source>
</evidence>
<evidence type="ECO:0000256" key="2">
    <source>
        <dbReference type="ARBA" id="ARBA00006706"/>
    </source>
</evidence>
<gene>
    <name evidence="8" type="ORF">AB2L28_10015</name>
</gene>
<dbReference type="SFLD" id="SFLDS00005">
    <property type="entry name" value="Isoprenoid_Synthase_Type_I"/>
    <property type="match status" value="1"/>
</dbReference>
<evidence type="ECO:0000256" key="1">
    <source>
        <dbReference type="ARBA" id="ARBA00001946"/>
    </source>
</evidence>
<dbReference type="SFLD" id="SFLDG01017">
    <property type="entry name" value="Polyprenyl_Transferase_Like"/>
    <property type="match status" value="1"/>
</dbReference>
<comment type="cofactor">
    <cofactor evidence="1">
        <name>Mg(2+)</name>
        <dbReference type="ChEBI" id="CHEBI:18420"/>
    </cofactor>
</comment>
<comment type="similarity">
    <text evidence="2 6">Belongs to the FPP/GGPP synthase family.</text>
</comment>
<protein>
    <submittedName>
        <fullName evidence="8">Polyprenyl synthetase family protein</fullName>
        <ecNumber evidence="8">2.5.1.-</ecNumber>
    </submittedName>
</protein>
<name>A0ABV4I1L8_9ACTN</name>
<reference evidence="8 9" key="1">
    <citation type="submission" date="2024-07" db="EMBL/GenBank/DDBJ databases">
        <authorList>
            <person name="Thanompreechachai J."/>
            <person name="Duangmal K."/>
        </authorList>
    </citation>
    <scope>NUCLEOTIDE SEQUENCE [LARGE SCALE GENOMIC DNA]</scope>
    <source>
        <strain evidence="8 9">TBRC 1896</strain>
    </source>
</reference>
<keyword evidence="5" id="KW-0460">Magnesium</keyword>
<feature type="region of interest" description="Disordered" evidence="7">
    <location>
        <begin position="1"/>
        <end position="21"/>
    </location>
</feature>
<evidence type="ECO:0000256" key="5">
    <source>
        <dbReference type="ARBA" id="ARBA00022842"/>
    </source>
</evidence>
<dbReference type="PANTHER" id="PTHR12001">
    <property type="entry name" value="GERANYLGERANYL PYROPHOSPHATE SYNTHASE"/>
    <property type="match status" value="1"/>
</dbReference>
<evidence type="ECO:0000256" key="7">
    <source>
        <dbReference type="SAM" id="MobiDB-lite"/>
    </source>
</evidence>
<dbReference type="InterPro" id="IPR008949">
    <property type="entry name" value="Isoprenoid_synthase_dom_sf"/>
</dbReference>
<dbReference type="EC" id="2.5.1.-" evidence="8"/>
<evidence type="ECO:0000256" key="4">
    <source>
        <dbReference type="ARBA" id="ARBA00022723"/>
    </source>
</evidence>
<keyword evidence="3 6" id="KW-0808">Transferase</keyword>
<dbReference type="EMBL" id="JBGGTQ010000004">
    <property type="protein sequence ID" value="MEZ0492572.1"/>
    <property type="molecule type" value="Genomic_DNA"/>
</dbReference>
<dbReference type="GO" id="GO:0016740">
    <property type="term" value="F:transferase activity"/>
    <property type="evidence" value="ECO:0007669"/>
    <property type="project" value="UniProtKB-KW"/>
</dbReference>
<dbReference type="Gene3D" id="1.10.600.10">
    <property type="entry name" value="Farnesyl Diphosphate Synthase"/>
    <property type="match status" value="1"/>
</dbReference>
<keyword evidence="4" id="KW-0479">Metal-binding</keyword>
<dbReference type="InterPro" id="IPR033749">
    <property type="entry name" value="Polyprenyl_synt_CS"/>
</dbReference>
<dbReference type="PANTHER" id="PTHR12001:SF69">
    <property type="entry name" value="ALL TRANS-POLYPRENYL-DIPHOSPHATE SYNTHASE PDSS1"/>
    <property type="match status" value="1"/>
</dbReference>
<evidence type="ECO:0000313" key="9">
    <source>
        <dbReference type="Proteomes" id="UP001566476"/>
    </source>
</evidence>
<dbReference type="Proteomes" id="UP001566476">
    <property type="component" value="Unassembled WGS sequence"/>
</dbReference>
<dbReference type="SUPFAM" id="SSF48576">
    <property type="entry name" value="Terpenoid synthases"/>
    <property type="match status" value="1"/>
</dbReference>
<evidence type="ECO:0000256" key="6">
    <source>
        <dbReference type="RuleBase" id="RU004466"/>
    </source>
</evidence>
<keyword evidence="9" id="KW-1185">Reference proteome</keyword>
<proteinExistence type="inferred from homology"/>
<accession>A0ABV4I1L8</accession>
<dbReference type="CDD" id="cd00685">
    <property type="entry name" value="Trans_IPPS_HT"/>
    <property type="match status" value="1"/>
</dbReference>
<organism evidence="8 9">
    <name type="scientific">Kineococcus mangrovi</name>
    <dbReference type="NCBI Taxonomy" id="1660183"/>
    <lineage>
        <taxon>Bacteria</taxon>
        <taxon>Bacillati</taxon>
        <taxon>Actinomycetota</taxon>
        <taxon>Actinomycetes</taxon>
        <taxon>Kineosporiales</taxon>
        <taxon>Kineosporiaceae</taxon>
        <taxon>Kineococcus</taxon>
    </lineage>
</organism>